<dbReference type="PANTHER" id="PTHR23188:SF12">
    <property type="entry name" value="RNA POLYMERASE II-ASSOCIATED FACTOR 1 HOMOLOG"/>
    <property type="match status" value="1"/>
</dbReference>
<proteinExistence type="inferred from homology"/>
<evidence type="ECO:0000256" key="2">
    <source>
        <dbReference type="ARBA" id="ARBA00007560"/>
    </source>
</evidence>
<dbReference type="AlphaFoldDB" id="A0A7R9P8D2"/>
<evidence type="ECO:0000256" key="1">
    <source>
        <dbReference type="ARBA" id="ARBA00004123"/>
    </source>
</evidence>
<evidence type="ECO:0000256" key="4">
    <source>
        <dbReference type="ARBA" id="ARBA00023242"/>
    </source>
</evidence>
<dbReference type="GO" id="GO:0016593">
    <property type="term" value="C:Cdc73/Paf1 complex"/>
    <property type="evidence" value="ECO:0007669"/>
    <property type="project" value="InterPro"/>
</dbReference>
<reference evidence="6" key="1">
    <citation type="submission" date="2020-11" db="EMBL/GenBank/DDBJ databases">
        <authorList>
            <person name="Tran Van P."/>
        </authorList>
    </citation>
    <scope>NUCLEOTIDE SEQUENCE</scope>
</reference>
<organism evidence="6">
    <name type="scientific">Timema californicum</name>
    <name type="common">California timema</name>
    <name type="synonym">Walking stick</name>
    <dbReference type="NCBI Taxonomy" id="61474"/>
    <lineage>
        <taxon>Eukaryota</taxon>
        <taxon>Metazoa</taxon>
        <taxon>Ecdysozoa</taxon>
        <taxon>Arthropoda</taxon>
        <taxon>Hexapoda</taxon>
        <taxon>Insecta</taxon>
        <taxon>Pterygota</taxon>
        <taxon>Neoptera</taxon>
        <taxon>Polyneoptera</taxon>
        <taxon>Phasmatodea</taxon>
        <taxon>Timematodea</taxon>
        <taxon>Timematoidea</taxon>
        <taxon>Timematidae</taxon>
        <taxon>Timema</taxon>
    </lineage>
</organism>
<feature type="compositionally biased region" description="Acidic residues" evidence="5">
    <location>
        <begin position="389"/>
        <end position="398"/>
    </location>
</feature>
<feature type="region of interest" description="Disordered" evidence="5">
    <location>
        <begin position="564"/>
        <end position="633"/>
    </location>
</feature>
<name>A0A7R9P8D2_TIMCA</name>
<keyword evidence="4" id="KW-0539">Nucleus</keyword>
<comment type="similarity">
    <text evidence="2">Belongs to the PAF1 family.</text>
</comment>
<protein>
    <recommendedName>
        <fullName evidence="3">RNA polymerase II-associated factor 1 homolog</fullName>
    </recommendedName>
</protein>
<dbReference type="EMBL" id="OE181551">
    <property type="protein sequence ID" value="CAD7573345.1"/>
    <property type="molecule type" value="Genomic_DNA"/>
</dbReference>
<gene>
    <name evidence="6" type="ORF">TCMB3V08_LOCUS5983</name>
</gene>
<feature type="compositionally biased region" description="Acidic residues" evidence="5">
    <location>
        <begin position="339"/>
        <end position="375"/>
    </location>
</feature>
<sequence>MKSELVCRVKYCNTLPDIPFDPKFITYPFDSTRFIQYNPTSLERSYKYEVLTEHDLGVTIDLINKDTYINDHGAQLDPADEKLLEEDILTPQDSKRSRHHARSVSWLRRTEYISTEQTRFQPQTMDKVEAKVGYSIKKNFKEETIYMDRESQIKAINKTFEDSKVPIEKHYSKPNVTPVEVFSVFPDFKVWKYPCAQVIFDSDPAPTGRPVPAQIEEMSQAMIRGVMDESGEQFVAYFLPMEDTLEKRRRDFVNMVDYEDEEEYNYKMSREYNWNVKSKASKGYEENYFLVMRQDVRLSKRRQKVGQPPNNTRLVVRHRPLNAQEFRMQRYRERMLEPTGEEEEEGSGEEGEDKSDNEAKDDDDDDDDDKDEDKEGEDKERTSDKEKEGSEEEKDASEDEKQNDQDKEDADASGNDKSDSDQVLFYLNCTYPELNSSQQEELSTFILFMSQKATINSVKSYFITKLITRTKYFLKLRLFEVAKMQVFFLGMVEFLQKIRKSLLAQLSFAIMVVNILRHSCINSSFCLSVIVIAVSPNKRFVANPTSIFLLRTKFSDFFVSIDSGSGSEEERLTSKTSRSPSRSRSTSKSPPRSRSRSKSKSRSRSRSSSAASNKSASGSGSASASESGSESDKLVNPCFDSVDDFISIYDRKKLYDILLLIKRPPQAPENSSEIYFFTNYLALH</sequence>
<feature type="compositionally biased region" description="Basic and acidic residues" evidence="5">
    <location>
        <begin position="376"/>
        <end position="388"/>
    </location>
</feature>
<dbReference type="Pfam" id="PF03985">
    <property type="entry name" value="Paf1"/>
    <property type="match status" value="1"/>
</dbReference>
<dbReference type="PANTHER" id="PTHR23188">
    <property type="entry name" value="RNA POLYMERASE II-ASSOCIATED FACTOR 1 HOMOLOG"/>
    <property type="match status" value="1"/>
</dbReference>
<evidence type="ECO:0000256" key="5">
    <source>
        <dbReference type="SAM" id="MobiDB-lite"/>
    </source>
</evidence>
<dbReference type="GO" id="GO:0006368">
    <property type="term" value="P:transcription elongation by RNA polymerase II"/>
    <property type="evidence" value="ECO:0007669"/>
    <property type="project" value="InterPro"/>
</dbReference>
<dbReference type="GO" id="GO:0000993">
    <property type="term" value="F:RNA polymerase II complex binding"/>
    <property type="evidence" value="ECO:0007669"/>
    <property type="project" value="TreeGrafter"/>
</dbReference>
<feature type="compositionally biased region" description="Low complexity" evidence="5">
    <location>
        <begin position="574"/>
        <end position="590"/>
    </location>
</feature>
<evidence type="ECO:0000256" key="3">
    <source>
        <dbReference type="ARBA" id="ARBA00020462"/>
    </source>
</evidence>
<dbReference type="GO" id="GO:0003682">
    <property type="term" value="F:chromatin binding"/>
    <property type="evidence" value="ECO:0007669"/>
    <property type="project" value="TreeGrafter"/>
</dbReference>
<dbReference type="InterPro" id="IPR007133">
    <property type="entry name" value="RNA_pol_II-assoc_Paf1"/>
</dbReference>
<feature type="region of interest" description="Disordered" evidence="5">
    <location>
        <begin position="336"/>
        <end position="419"/>
    </location>
</feature>
<accession>A0A7R9P8D2</accession>
<evidence type="ECO:0000313" key="6">
    <source>
        <dbReference type="EMBL" id="CAD7573345.1"/>
    </source>
</evidence>
<feature type="compositionally biased region" description="Basic residues" evidence="5">
    <location>
        <begin position="591"/>
        <end position="605"/>
    </location>
</feature>
<feature type="compositionally biased region" description="Low complexity" evidence="5">
    <location>
        <begin position="606"/>
        <end position="628"/>
    </location>
</feature>
<comment type="subcellular location">
    <subcellularLocation>
        <location evidence="1">Nucleus</location>
    </subcellularLocation>
</comment>